<organism evidence="2 3">
    <name type="scientific">Candidatus Kerfeldbacteria bacterium RIFCSPHIGHO2_12_FULL_48_17</name>
    <dbReference type="NCBI Taxonomy" id="1798542"/>
    <lineage>
        <taxon>Bacteria</taxon>
        <taxon>Candidatus Kerfeldiibacteriota</taxon>
    </lineage>
</organism>
<dbReference type="Proteomes" id="UP000176952">
    <property type="component" value="Unassembled WGS sequence"/>
</dbReference>
<dbReference type="PANTHER" id="PTHR30135">
    <property type="entry name" value="UNCHARACTERIZED PROTEIN YVCK-RELATED"/>
    <property type="match status" value="1"/>
</dbReference>
<proteinExistence type="predicted"/>
<name>A0A1G2AYN5_9BACT</name>
<sequence length="330" mass="37043">MAKKHKKKIVCIGGGNGPAISIQALKTMLEDVDIAAVIAMFDTGGSTGRLRQEFGTQPFSDLMRATLSLSKYDYEGILRPIFYKTRFKDAGKLDGHNLGNLFMTLSAKYDGDWLHVLRALGQAAEIVGKVEPVTLDVADLIVELSDGQHIKTESAIDEPSYDRKLRIKKMWLEPRAKIYPAARKLIEKADYIVLGPGSTYTSIVANLIVDGMKEALKISRGKIIYLTGHVYATNKETGPETLSERIVEIERYLPRVIDIIVYDDQKPGNPDLIRYQREHFRLLPKDVENIPKQSGGHFLMKRDIIAEAGKMSSAKLIPVFKEIIKDEVWK</sequence>
<dbReference type="SUPFAM" id="SSF142338">
    <property type="entry name" value="CofD-like"/>
    <property type="match status" value="1"/>
</dbReference>
<dbReference type="PANTHER" id="PTHR30135:SF3">
    <property type="entry name" value="GLUCONEOGENESIS FACTOR-RELATED"/>
    <property type="match status" value="1"/>
</dbReference>
<dbReference type="AlphaFoldDB" id="A0A1G2AYN5"/>
<dbReference type="Pfam" id="PF01933">
    <property type="entry name" value="CofD"/>
    <property type="match status" value="1"/>
</dbReference>
<dbReference type="InterPro" id="IPR010119">
    <property type="entry name" value="Gluconeogen_factor"/>
</dbReference>
<evidence type="ECO:0000313" key="3">
    <source>
        <dbReference type="Proteomes" id="UP000176952"/>
    </source>
</evidence>
<dbReference type="Gene3D" id="3.40.50.10680">
    <property type="entry name" value="CofD-like domains"/>
    <property type="match status" value="1"/>
</dbReference>
<accession>A0A1G2AYN5</accession>
<protein>
    <recommendedName>
        <fullName evidence="4">Gluconeogenesis factor</fullName>
    </recommendedName>
</protein>
<dbReference type="InterPro" id="IPR038136">
    <property type="entry name" value="CofD-like_dom_sf"/>
</dbReference>
<dbReference type="EMBL" id="MHKD01000042">
    <property type="protein sequence ID" value="OGY81636.1"/>
    <property type="molecule type" value="Genomic_DNA"/>
</dbReference>
<evidence type="ECO:0008006" key="4">
    <source>
        <dbReference type="Google" id="ProtNLM"/>
    </source>
</evidence>
<evidence type="ECO:0000313" key="2">
    <source>
        <dbReference type="EMBL" id="OGY81636.1"/>
    </source>
</evidence>
<evidence type="ECO:0000256" key="1">
    <source>
        <dbReference type="ARBA" id="ARBA00022490"/>
    </source>
</evidence>
<dbReference type="GO" id="GO:0043743">
    <property type="term" value="F:LPPG:FO 2-phospho-L-lactate transferase activity"/>
    <property type="evidence" value="ECO:0007669"/>
    <property type="project" value="InterPro"/>
</dbReference>
<gene>
    <name evidence="2" type="ORF">A3F54_01050</name>
</gene>
<reference evidence="2 3" key="1">
    <citation type="journal article" date="2016" name="Nat. Commun.">
        <title>Thousands of microbial genomes shed light on interconnected biogeochemical processes in an aquifer system.</title>
        <authorList>
            <person name="Anantharaman K."/>
            <person name="Brown C.T."/>
            <person name="Hug L.A."/>
            <person name="Sharon I."/>
            <person name="Castelle C.J."/>
            <person name="Probst A.J."/>
            <person name="Thomas B.C."/>
            <person name="Singh A."/>
            <person name="Wilkins M.J."/>
            <person name="Karaoz U."/>
            <person name="Brodie E.L."/>
            <person name="Williams K.H."/>
            <person name="Hubbard S.S."/>
            <person name="Banfield J.F."/>
        </authorList>
    </citation>
    <scope>NUCLEOTIDE SEQUENCE [LARGE SCALE GENOMIC DNA]</scope>
</reference>
<keyword evidence="1" id="KW-0963">Cytoplasm</keyword>
<comment type="caution">
    <text evidence="2">The sequence shown here is derived from an EMBL/GenBank/DDBJ whole genome shotgun (WGS) entry which is preliminary data.</text>
</comment>
<dbReference type="InterPro" id="IPR002882">
    <property type="entry name" value="CofD"/>
</dbReference>
<dbReference type="STRING" id="1798542.A3F54_01050"/>